<evidence type="ECO:0000313" key="3">
    <source>
        <dbReference type="Proteomes" id="UP000077266"/>
    </source>
</evidence>
<dbReference type="PROSITE" id="PS00018">
    <property type="entry name" value="EF_HAND_1"/>
    <property type="match status" value="1"/>
</dbReference>
<keyword evidence="1" id="KW-0175">Coiled coil</keyword>
<dbReference type="OrthoDB" id="2122982at2759"/>
<keyword evidence="3" id="KW-1185">Reference proteome</keyword>
<reference evidence="2 3" key="1">
    <citation type="journal article" date="2016" name="Mol. Biol. Evol.">
        <title>Comparative Genomics of Early-Diverging Mushroom-Forming Fungi Provides Insights into the Origins of Lignocellulose Decay Capabilities.</title>
        <authorList>
            <person name="Nagy L.G."/>
            <person name="Riley R."/>
            <person name="Tritt A."/>
            <person name="Adam C."/>
            <person name="Daum C."/>
            <person name="Floudas D."/>
            <person name="Sun H."/>
            <person name="Yadav J.S."/>
            <person name="Pangilinan J."/>
            <person name="Larsson K.H."/>
            <person name="Matsuura K."/>
            <person name="Barry K."/>
            <person name="Labutti K."/>
            <person name="Kuo R."/>
            <person name="Ohm R.A."/>
            <person name="Bhattacharya S.S."/>
            <person name="Shirouzu T."/>
            <person name="Yoshinaga Y."/>
            <person name="Martin F.M."/>
            <person name="Grigoriev I.V."/>
            <person name="Hibbett D.S."/>
        </authorList>
    </citation>
    <scope>NUCLEOTIDE SEQUENCE [LARGE SCALE GENOMIC DNA]</scope>
    <source>
        <strain evidence="2 3">HHB12029</strain>
    </source>
</reference>
<protein>
    <recommendedName>
        <fullName evidence="4">EF-hand domain-containing protein</fullName>
    </recommendedName>
</protein>
<evidence type="ECO:0008006" key="4">
    <source>
        <dbReference type="Google" id="ProtNLM"/>
    </source>
</evidence>
<dbReference type="InParanoid" id="A0A165BH39"/>
<dbReference type="EMBL" id="KV426462">
    <property type="protein sequence ID" value="KZV80632.1"/>
    <property type="molecule type" value="Genomic_DNA"/>
</dbReference>
<accession>A0A165BH39</accession>
<sequence>MTREDIAKKVEGALDTINKLFTASTLESVQGAAGTMTAMASTASDPWRPRLDEVMEELVGLLGDVSKFFPAIHGVLGAFKAVVHLVVVGLKNERQMDVIKMTVLHLVTAILEIAKDKDLKKDDIGPLKQAFTDVAFKIAESAAVCRAFKSTCRIFRFLGAEYWASKLQAQIDALNTARVEFHNAVQRSIHQIVTHMAHEFRDALELLQRDFKRNLKDAVQIPLPADGDQFADLFAVWKRDRTAGDSKWNFSGPEEFRATVKEEAQRLERDSEARIKQFVEESRRSIEDLIDRLGDKVDQAADRVVEVVRGEAFKLVNDPDVRDVWREMHWPVSVQASQFVVAVKDHFSLPRQERANADPATFEGGEIWATQYISISRTRPLIEAIDQDNSGWISVREINAFTAKRNYFATSEGSQSGWHLSRLFAFWAAGFPSACWAYARRISAIRARMVSIAPNVLPVNRPAVEVYLGFPALRLVDCLSHGTLRTADPALEALALPHFGDHILREEIRLLNELERLEWNVEDSFTISRITADGGPIERFILPLLFLILKRHLAIIQYGCNSPIHGWELWESIDTIYTLLQEFGRRYDDLASSFRNQGREPKTEFNLICNGMFSFWMSSDRTEFGATDFDASFNDEDRDLAADPAFARSWLRYPDAKLEDTDGPRHGSWLCNACGGHIKGSRIWCLQCRQKDGDTIDLCGDKAACAMAFGRSQDVVHLPEHDLLKIYRLLQMRDRGRILAMAKLRLDSSSRLFELSVLPSEKLDSAADPGLLLTLPYSTGSSGQLCIKCGDSITSPPCWLCIECDDTALLCDTCDELQPLFIQEIDKVRMMRLDCPFDPEEPISLAIDDDPNGMQANFYSYQRPPTHRWWHVLVRLSVRGPVPNDTLAAKLAIAEAELASKQAELERTREELEGSQNELALAEAKLAASEARVNELELEATQHRKL</sequence>
<dbReference type="InterPro" id="IPR018247">
    <property type="entry name" value="EF_Hand_1_Ca_BS"/>
</dbReference>
<evidence type="ECO:0000313" key="2">
    <source>
        <dbReference type="EMBL" id="KZV80632.1"/>
    </source>
</evidence>
<dbReference type="Proteomes" id="UP000077266">
    <property type="component" value="Unassembled WGS sequence"/>
</dbReference>
<dbReference type="STRING" id="1314781.A0A165BH39"/>
<proteinExistence type="predicted"/>
<name>A0A165BH39_EXIGL</name>
<feature type="coiled-coil region" evidence="1">
    <location>
        <begin position="884"/>
        <end position="946"/>
    </location>
</feature>
<gene>
    <name evidence="2" type="ORF">EXIGLDRAFT_845372</name>
</gene>
<organism evidence="2 3">
    <name type="scientific">Exidia glandulosa HHB12029</name>
    <dbReference type="NCBI Taxonomy" id="1314781"/>
    <lineage>
        <taxon>Eukaryota</taxon>
        <taxon>Fungi</taxon>
        <taxon>Dikarya</taxon>
        <taxon>Basidiomycota</taxon>
        <taxon>Agaricomycotina</taxon>
        <taxon>Agaricomycetes</taxon>
        <taxon>Auriculariales</taxon>
        <taxon>Exidiaceae</taxon>
        <taxon>Exidia</taxon>
    </lineage>
</organism>
<dbReference type="AlphaFoldDB" id="A0A165BH39"/>
<evidence type="ECO:0000256" key="1">
    <source>
        <dbReference type="SAM" id="Coils"/>
    </source>
</evidence>